<comment type="caution">
    <text evidence="2">The sequence shown here is derived from an EMBL/GenBank/DDBJ whole genome shotgun (WGS) entry which is preliminary data.</text>
</comment>
<dbReference type="SUPFAM" id="SSF143120">
    <property type="entry name" value="YefM-like"/>
    <property type="match status" value="1"/>
</dbReference>
<dbReference type="RefSeq" id="WP_359790433.1">
    <property type="nucleotide sequence ID" value="NZ_JBEYBN010000032.1"/>
</dbReference>
<gene>
    <name evidence="2" type="ORF">ABZ568_22255</name>
</gene>
<comment type="similarity">
    <text evidence="1">Belongs to the phD/YefM antitoxin family.</text>
</comment>
<keyword evidence="3" id="KW-1185">Reference proteome</keyword>
<reference evidence="2 3" key="1">
    <citation type="submission" date="2024-06" db="EMBL/GenBank/DDBJ databases">
        <title>The Natural Products Discovery Center: Release of the First 8490 Sequenced Strains for Exploring Actinobacteria Biosynthetic Diversity.</title>
        <authorList>
            <person name="Kalkreuter E."/>
            <person name="Kautsar S.A."/>
            <person name="Yang D."/>
            <person name="Bader C.D."/>
            <person name="Teijaro C.N."/>
            <person name="Fluegel L."/>
            <person name="Davis C.M."/>
            <person name="Simpson J.R."/>
            <person name="Lauterbach L."/>
            <person name="Steele A.D."/>
            <person name="Gui C."/>
            <person name="Meng S."/>
            <person name="Li G."/>
            <person name="Viehrig K."/>
            <person name="Ye F."/>
            <person name="Su P."/>
            <person name="Kiefer A.F."/>
            <person name="Nichols A."/>
            <person name="Cepeda A.J."/>
            <person name="Yan W."/>
            <person name="Fan B."/>
            <person name="Jiang Y."/>
            <person name="Adhikari A."/>
            <person name="Zheng C.-J."/>
            <person name="Schuster L."/>
            <person name="Cowan T.M."/>
            <person name="Smanski M.J."/>
            <person name="Chevrette M.G."/>
            <person name="De Carvalho L.P.S."/>
            <person name="Shen B."/>
        </authorList>
    </citation>
    <scope>NUCLEOTIDE SEQUENCE [LARGE SCALE GENOMIC DNA]</scope>
    <source>
        <strain evidence="2 3">NPDC019583</strain>
    </source>
</reference>
<evidence type="ECO:0000256" key="1">
    <source>
        <dbReference type="ARBA" id="ARBA00009981"/>
    </source>
</evidence>
<proteinExistence type="inferred from homology"/>
<dbReference type="InterPro" id="IPR036165">
    <property type="entry name" value="YefM-like_sf"/>
</dbReference>
<protein>
    <submittedName>
        <fullName evidence="2">Prevent-host-death family protein</fullName>
    </submittedName>
</protein>
<evidence type="ECO:0000313" key="2">
    <source>
        <dbReference type="EMBL" id="MEU2269080.1"/>
    </source>
</evidence>
<dbReference type="Proteomes" id="UP001550603">
    <property type="component" value="Unassembled WGS sequence"/>
</dbReference>
<name>A0ABV2XYX2_9ACTN</name>
<accession>A0ABV2XYX2</accession>
<organism evidence="2 3">
    <name type="scientific">Streptomyces olindensis</name>
    <dbReference type="NCBI Taxonomy" id="358823"/>
    <lineage>
        <taxon>Bacteria</taxon>
        <taxon>Bacillati</taxon>
        <taxon>Actinomycetota</taxon>
        <taxon>Actinomycetes</taxon>
        <taxon>Kitasatosporales</taxon>
        <taxon>Streptomycetaceae</taxon>
        <taxon>Streptomyces</taxon>
    </lineage>
</organism>
<evidence type="ECO:0000313" key="3">
    <source>
        <dbReference type="Proteomes" id="UP001550603"/>
    </source>
</evidence>
<dbReference type="EMBL" id="JBEYBN010000032">
    <property type="protein sequence ID" value="MEU2269080.1"/>
    <property type="molecule type" value="Genomic_DNA"/>
</dbReference>
<sequence length="349" mass="39380">MNNVELSEVLGDFGRLIGRVEETGERIGVTDDGEPAGVLLPGAELAELEHFAQRVHGGPRPRPRTVRERPAWPEQQGPYVRYAHTGGVRMTFTRDRVTVAELLSVDELEWLENNARTGRQGYMDPQQAAAFEEFLARQPPVGDGMAWIARGWREQDPFTVLEFIKGPSPEEVALAYGADAQDITDGLLLHQVRERDARDGTDDLFRVLAFGEAGEWTWLGYHDFDNAFSRRLDPPPRQQITLTATMAKAIYDFRYSVDGVYQNPFPLEDSADTRRDMYELIWYTPGETPFAPNAPLGFLNPHIRRAEEHTDWTDGIALFFAGLERAFGLSLPRDAITSGHVRCARPARR</sequence>